<comment type="caution">
    <text evidence="2">The sequence shown here is derived from an EMBL/GenBank/DDBJ whole genome shotgun (WGS) entry which is preliminary data.</text>
</comment>
<dbReference type="InterPro" id="IPR018550">
    <property type="entry name" value="Lipid-A_deacylase-rel"/>
</dbReference>
<evidence type="ECO:0000256" key="1">
    <source>
        <dbReference type="SAM" id="SignalP"/>
    </source>
</evidence>
<evidence type="ECO:0000313" key="3">
    <source>
        <dbReference type="Proteomes" id="UP000181790"/>
    </source>
</evidence>
<keyword evidence="1" id="KW-0732">Signal</keyword>
<evidence type="ECO:0000313" key="2">
    <source>
        <dbReference type="EMBL" id="OIN58789.1"/>
    </source>
</evidence>
<dbReference type="OrthoDB" id="627554at2"/>
<feature type="chain" id="PRO_5010273362" description="Deacylase" evidence="1">
    <location>
        <begin position="25"/>
        <end position="378"/>
    </location>
</feature>
<proteinExistence type="predicted"/>
<dbReference type="Proteomes" id="UP000181790">
    <property type="component" value="Unassembled WGS sequence"/>
</dbReference>
<evidence type="ECO:0008006" key="4">
    <source>
        <dbReference type="Google" id="ProtNLM"/>
    </source>
</evidence>
<dbReference type="SUPFAM" id="SSF56935">
    <property type="entry name" value="Porins"/>
    <property type="match status" value="1"/>
</dbReference>
<keyword evidence="3" id="KW-1185">Reference proteome</keyword>
<dbReference type="EMBL" id="MORL01000005">
    <property type="protein sequence ID" value="OIN58789.1"/>
    <property type="molecule type" value="Genomic_DNA"/>
</dbReference>
<feature type="signal peptide" evidence="1">
    <location>
        <begin position="1"/>
        <end position="24"/>
    </location>
</feature>
<organism evidence="2 3">
    <name type="scientific">Arsenicibacter rosenii</name>
    <dbReference type="NCBI Taxonomy" id="1750698"/>
    <lineage>
        <taxon>Bacteria</taxon>
        <taxon>Pseudomonadati</taxon>
        <taxon>Bacteroidota</taxon>
        <taxon>Cytophagia</taxon>
        <taxon>Cytophagales</taxon>
        <taxon>Spirosomataceae</taxon>
        <taxon>Arsenicibacter</taxon>
    </lineage>
</organism>
<name>A0A1S2VJ66_9BACT</name>
<dbReference type="Gene3D" id="2.40.160.20">
    <property type="match status" value="1"/>
</dbReference>
<dbReference type="RefSeq" id="WP_071503241.1">
    <property type="nucleotide sequence ID" value="NZ_MORL01000005.1"/>
</dbReference>
<accession>A0A1S2VJ66</accession>
<reference evidence="2 3" key="1">
    <citation type="submission" date="2016-10" db="EMBL/GenBank/DDBJ databases">
        <title>Arsenicibacter rosenii gen. nov., sp. nov., an efficient arsenic-methylating bacterium isolated from an arsenic-contaminated paddy soil.</title>
        <authorList>
            <person name="Huang K."/>
        </authorList>
    </citation>
    <scope>NUCLEOTIDE SEQUENCE [LARGE SCALE GENOMIC DNA]</scope>
    <source>
        <strain evidence="2 3">SM-1</strain>
    </source>
</reference>
<dbReference type="Pfam" id="PF09411">
    <property type="entry name" value="PagL"/>
    <property type="match status" value="1"/>
</dbReference>
<dbReference type="AlphaFoldDB" id="A0A1S2VJ66"/>
<gene>
    <name evidence="2" type="ORF">BLX24_11160</name>
</gene>
<sequence length="378" mass="42564">MHTPLRITFIVILLSCLTPFISSGQTDTTLNLTQWGGSILTGLNSPGKTNPPSSHNPFGLELTYSRVGTSRKAWEACNCFAKTGVYVNYYQLGNPTVLGQTAGAGIFFEPLIGYRHRLYGSVRASLGISYLSRYFNAETNPTNQFVSLPVSNMIAARAALHYRLTPNWQSVLSVQFGHISNGGTKQPNNGLNLPTIGIGTIYSPQPDGLPVNFIRNAPNSFNHWFARATAFGSIRIISRFDPYASKDLFKEKEQWVTKMWGADLVGGYRLTRQHAVSVGIQYIDDRYLKTLMLSRPNFQYRQASILAGYEFWYGRFTVQAHYAWNFVVPAFNGYIRHYHQFQRYSLLYQLSNGFTFGVGVRADRETTKGFHVLTGWVL</sequence>
<protein>
    <recommendedName>
        <fullName evidence="4">Deacylase</fullName>
    </recommendedName>
</protein>